<feature type="compositionally biased region" description="Acidic residues" evidence="1">
    <location>
        <begin position="126"/>
        <end position="150"/>
    </location>
</feature>
<protein>
    <submittedName>
        <fullName evidence="2">Uncharacterized protein</fullName>
    </submittedName>
</protein>
<evidence type="ECO:0000313" key="2">
    <source>
        <dbReference type="EMBL" id="KAF6224408.1"/>
    </source>
</evidence>
<dbReference type="Proteomes" id="UP000593566">
    <property type="component" value="Unassembled WGS sequence"/>
</dbReference>
<proteinExistence type="predicted"/>
<organism evidence="2 3">
    <name type="scientific">Letharia lupina</name>
    <dbReference type="NCBI Taxonomy" id="560253"/>
    <lineage>
        <taxon>Eukaryota</taxon>
        <taxon>Fungi</taxon>
        <taxon>Dikarya</taxon>
        <taxon>Ascomycota</taxon>
        <taxon>Pezizomycotina</taxon>
        <taxon>Lecanoromycetes</taxon>
        <taxon>OSLEUM clade</taxon>
        <taxon>Lecanoromycetidae</taxon>
        <taxon>Lecanorales</taxon>
        <taxon>Lecanorineae</taxon>
        <taxon>Parmeliaceae</taxon>
        <taxon>Letharia</taxon>
    </lineage>
</organism>
<accession>A0A8H6CJ28</accession>
<reference evidence="2 3" key="1">
    <citation type="journal article" date="2020" name="Genomics">
        <title>Complete, high-quality genomes from long-read metagenomic sequencing of two wolf lichen thalli reveals enigmatic genome architecture.</title>
        <authorList>
            <person name="McKenzie S.K."/>
            <person name="Walston R.F."/>
            <person name="Allen J.L."/>
        </authorList>
    </citation>
    <scope>NUCLEOTIDE SEQUENCE [LARGE SCALE GENOMIC DNA]</scope>
    <source>
        <strain evidence="2">WasteWater1</strain>
    </source>
</reference>
<comment type="caution">
    <text evidence="2">The sequence shown here is derived from an EMBL/GenBank/DDBJ whole genome shotgun (WGS) entry which is preliminary data.</text>
</comment>
<feature type="region of interest" description="Disordered" evidence="1">
    <location>
        <begin position="103"/>
        <end position="199"/>
    </location>
</feature>
<dbReference type="GeneID" id="59339375"/>
<name>A0A8H6CJ28_9LECA</name>
<sequence>MASPSASPSPSPPASRTTSATESAGHLTPTATWTSEQEARLTYCQDQLKQAQKKWSDRQELWIREVDHLLDQKRAYAKAQKRKQTARAEKALRLWKARTWKKGPLARTLSGAETTTTAAGLGAVDGDGDIGGDGDGDDNVDDDDGDEDEDPSSRGGGGVERSDGFPQRPPTTSSSPTQPNGLNPFRKLIRRMSSASFPR</sequence>
<feature type="region of interest" description="Disordered" evidence="1">
    <location>
        <begin position="1"/>
        <end position="36"/>
    </location>
</feature>
<evidence type="ECO:0000313" key="3">
    <source>
        <dbReference type="Proteomes" id="UP000593566"/>
    </source>
</evidence>
<feature type="compositionally biased region" description="Low complexity" evidence="1">
    <location>
        <begin position="14"/>
        <end position="24"/>
    </location>
</feature>
<evidence type="ECO:0000256" key="1">
    <source>
        <dbReference type="SAM" id="MobiDB-lite"/>
    </source>
</evidence>
<gene>
    <name evidence="2" type="ORF">HO133_010985</name>
</gene>
<dbReference type="AlphaFoldDB" id="A0A8H6CJ28"/>
<dbReference type="RefSeq" id="XP_037153468.1">
    <property type="nucleotide sequence ID" value="XM_037301834.1"/>
</dbReference>
<keyword evidence="3" id="KW-1185">Reference proteome</keyword>
<dbReference type="EMBL" id="JACCJB010000009">
    <property type="protein sequence ID" value="KAF6224408.1"/>
    <property type="molecule type" value="Genomic_DNA"/>
</dbReference>